<dbReference type="InterPro" id="IPR000380">
    <property type="entry name" value="Topo_IA"/>
</dbReference>
<dbReference type="EMBL" id="JABXBU010000001">
    <property type="protein sequence ID" value="KAF8797308.1"/>
    <property type="molecule type" value="Genomic_DNA"/>
</dbReference>
<dbReference type="SUPFAM" id="SSF56712">
    <property type="entry name" value="Prokaryotic type I DNA topoisomerase"/>
    <property type="match status" value="1"/>
</dbReference>
<dbReference type="InterPro" id="IPR013497">
    <property type="entry name" value="Topo_IA_cen"/>
</dbReference>
<sequence>MKTVLMIAEKPSLAQSLAKILARGNIRQRKGLSSACAVYEYEDVFLNQPAKFKFTSVCGHVMSLDFIPKYNNWDKVDPAELFSAPTEKREANSKLQIPKFLHSEARNCDYLVLWLDCDKEGENICFEVINCVRDAMKPPLNRHEQTIFRARFSAITEKDIKQAMKQLVEPNENESLSVDARQELDLRIGCAFTRFQTKFFQNKYGNLDSALISYGPCQTPTLGFCVERHDRIASFKPEPYYVLSVKVTTASQKTLTLDWDRIRIFDNEVANIFYQMVKQKTEAIVTNVTKKEKAKQRPLALNTVELMRVASSGLNMGPHHAMSIAEKLYTQGYISYPRTETTSYPENFDIRGILQLQSKSSEWGKDVQDLLSGTMIRPRKGHDAGDHPPITPMKLATRSELDADSWKIYDYVSRHFIATVAPDMKYIQTVISFQIGEETFTCSGKTLVDPGYTKVMSWQALSVEETLPDLKKEDALTVSEVKLLEKQTSPPDYLTEAELITLMEKHGIGTDASIPVHINNICQRNYVTVTSGRKLVPTPLGIVLVHGYHKIDPDLVLPNMRSAVEKQLNLIALGKENFESVLQHTLTVFRLKFQYFVLNIAGMDELFEASFSPLSESGKPLSRCGKCRRYMKLIATKPCRLHCPTCDETFTVPQSGNIRIYKELKCPLDDFELLYYTAGVKGKSYTFCPYCYNNPPFRDMRKLFGCNSCTHPTCPHSLQSNGVSNCSMCEGGILVLDAGSAPKWKLCCNRCDNIIRLFEDATKISVDEDTCKDCGSQLVTAEYKKEKTKFGGNITEATGTTTAVFLGISVAFEGLWRQKLITLIHIYGIGGRTLIWINDFLRKRRIRVRYNGRLSRYTDVFAGVPQGTVLSPLLFLFYINDIHPNFDNEAKAACYADDIAIWHTNIGINNSERDLQKSLNGTIASNFTCELRAILEALNMYKASSTSEQAKGLVIFCDSKAALQAILKGGSSITQEIISNLQDLIKTCTLQWIPTHVAIAGNENADKLAKEARNLNINDYNVSIQDAKAITKSKLREKSIPTKHLICNINADRSTTKTIARLRTNNHRGMEIDKEGRRVYRNCDNCTDTQLTPCHIFECPAMSVNLREMVVFPSLIDRYEDSIKQIAEAVIRTHGCI</sequence>
<evidence type="ECO:0000256" key="3">
    <source>
        <dbReference type="ARBA" id="ARBA00012891"/>
    </source>
</evidence>
<organism evidence="12 13">
    <name type="scientific">Argiope bruennichi</name>
    <name type="common">Wasp spider</name>
    <name type="synonym">Aranea bruennichi</name>
    <dbReference type="NCBI Taxonomy" id="94029"/>
    <lineage>
        <taxon>Eukaryota</taxon>
        <taxon>Metazoa</taxon>
        <taxon>Ecdysozoa</taxon>
        <taxon>Arthropoda</taxon>
        <taxon>Chelicerata</taxon>
        <taxon>Arachnida</taxon>
        <taxon>Araneae</taxon>
        <taxon>Araneomorphae</taxon>
        <taxon>Entelegynae</taxon>
        <taxon>Araneoidea</taxon>
        <taxon>Araneidae</taxon>
        <taxon>Argiope</taxon>
    </lineage>
</organism>
<dbReference type="InterPro" id="IPR002156">
    <property type="entry name" value="RNaseH_domain"/>
</dbReference>
<dbReference type="Gene3D" id="2.70.20.10">
    <property type="entry name" value="Topoisomerase I, domain 3"/>
    <property type="match status" value="1"/>
</dbReference>
<dbReference type="SUPFAM" id="SSF53098">
    <property type="entry name" value="Ribonuclease H-like"/>
    <property type="match status" value="1"/>
</dbReference>
<name>A0A8T0G4A5_ARGBR</name>
<evidence type="ECO:0000256" key="1">
    <source>
        <dbReference type="ARBA" id="ARBA00000213"/>
    </source>
</evidence>
<evidence type="ECO:0000256" key="2">
    <source>
        <dbReference type="ARBA" id="ARBA00009446"/>
    </source>
</evidence>
<dbReference type="Proteomes" id="UP000807504">
    <property type="component" value="Unassembled WGS sequence"/>
</dbReference>
<dbReference type="CDD" id="cd03362">
    <property type="entry name" value="TOPRIM_TopoIA_TopoIII"/>
    <property type="match status" value="1"/>
</dbReference>
<dbReference type="InterPro" id="IPR000477">
    <property type="entry name" value="RT_dom"/>
</dbReference>
<dbReference type="Gene3D" id="1.10.290.10">
    <property type="entry name" value="Topoisomerase I, domain 4"/>
    <property type="match status" value="1"/>
</dbReference>
<dbReference type="Gene3D" id="3.30.420.10">
    <property type="entry name" value="Ribonuclease H-like superfamily/Ribonuclease H"/>
    <property type="match status" value="1"/>
</dbReference>
<dbReference type="GO" id="GO:0006281">
    <property type="term" value="P:DNA repair"/>
    <property type="evidence" value="ECO:0007669"/>
    <property type="project" value="TreeGrafter"/>
</dbReference>
<dbReference type="GO" id="GO:0004523">
    <property type="term" value="F:RNA-DNA hybrid ribonuclease activity"/>
    <property type="evidence" value="ECO:0007669"/>
    <property type="project" value="InterPro"/>
</dbReference>
<dbReference type="PANTHER" id="PTHR11390">
    <property type="entry name" value="PROKARYOTIC DNA TOPOISOMERASE"/>
    <property type="match status" value="1"/>
</dbReference>
<evidence type="ECO:0000259" key="10">
    <source>
        <dbReference type="PROSITE" id="PS50880"/>
    </source>
</evidence>
<reference evidence="12" key="1">
    <citation type="journal article" date="2020" name="bioRxiv">
        <title>Chromosome-level reference genome of the European wasp spider Argiope bruennichi: a resource for studies on range expansion and evolutionary adaptation.</title>
        <authorList>
            <person name="Sheffer M.M."/>
            <person name="Hoppe A."/>
            <person name="Krehenwinkel H."/>
            <person name="Uhl G."/>
            <person name="Kuss A.W."/>
            <person name="Jensen L."/>
            <person name="Jensen C."/>
            <person name="Gillespie R.G."/>
            <person name="Hoff K.J."/>
            <person name="Prost S."/>
        </authorList>
    </citation>
    <scope>NUCLEOTIDE SEQUENCE</scope>
</reference>
<keyword evidence="6 8" id="KW-0413">Isomerase</keyword>
<comment type="catalytic activity">
    <reaction evidence="1 8">
        <text>ATP-independent breakage of single-stranded DNA, followed by passage and rejoining.</text>
        <dbReference type="EC" id="5.6.2.1"/>
    </reaction>
</comment>
<dbReference type="PANTHER" id="PTHR11390:SF20">
    <property type="entry name" value="DNA TOPOISOMERASE 3-BETA-1"/>
    <property type="match status" value="1"/>
</dbReference>
<dbReference type="CDD" id="cd09276">
    <property type="entry name" value="Rnase_HI_RT_non_LTR"/>
    <property type="match status" value="1"/>
</dbReference>
<evidence type="ECO:0000313" key="12">
    <source>
        <dbReference type="EMBL" id="KAF8797308.1"/>
    </source>
</evidence>
<dbReference type="EC" id="5.6.2.1" evidence="3 8"/>
<evidence type="ECO:0000313" key="13">
    <source>
        <dbReference type="Proteomes" id="UP000807504"/>
    </source>
</evidence>
<dbReference type="Gene3D" id="3.40.50.140">
    <property type="match status" value="1"/>
</dbReference>
<proteinExistence type="inferred from homology"/>
<dbReference type="GO" id="GO:0003917">
    <property type="term" value="F:DNA topoisomerase type I (single strand cut, ATP-independent) activity"/>
    <property type="evidence" value="ECO:0007669"/>
    <property type="project" value="UniProtKB-EC"/>
</dbReference>
<dbReference type="Pfam" id="PF00075">
    <property type="entry name" value="RNase_H"/>
    <property type="match status" value="1"/>
</dbReference>
<dbReference type="InterPro" id="IPR056452">
    <property type="entry name" value="Zn_ribbon_TOP3B"/>
</dbReference>
<dbReference type="Pfam" id="PF23546">
    <property type="entry name" value="Zn_ribbon_TOP3B"/>
    <property type="match status" value="1"/>
</dbReference>
<feature type="domain" description="Topo IA-type catalytic" evidence="11">
    <location>
        <begin position="171"/>
        <end position="593"/>
    </location>
</feature>
<evidence type="ECO:0000256" key="8">
    <source>
        <dbReference type="RuleBase" id="RU362092"/>
    </source>
</evidence>
<feature type="domain" description="RNase H type-1" evidence="9">
    <location>
        <begin position="889"/>
        <end position="1014"/>
    </location>
</feature>
<comment type="function">
    <text evidence="8">Introduces a single-strand break via transesterification at a target site in duplex DNA. Releases the supercoiling and torsional tension of DNA introduced during the DNA replication and transcription by transiently cleaving and rejoining one strand of the DNA duplex. The scissile phosphodiester is attacked by the catalytic tyrosine of the enzyme, resulting in the formation of a DNA-(5'-phosphotyrosyl)-enzyme intermediate and the expulsion of a 3'-OH DNA strand.</text>
</comment>
<dbReference type="PROSITE" id="PS00396">
    <property type="entry name" value="TOPO_IA_1"/>
    <property type="match status" value="1"/>
</dbReference>
<keyword evidence="4 8" id="KW-0799">Topoisomerase</keyword>
<dbReference type="GO" id="GO:0006265">
    <property type="term" value="P:DNA topological change"/>
    <property type="evidence" value="ECO:0007669"/>
    <property type="project" value="InterPro"/>
</dbReference>
<dbReference type="PRINTS" id="PR00417">
    <property type="entry name" value="PRTPISMRASEI"/>
</dbReference>
<dbReference type="SMART" id="SM00437">
    <property type="entry name" value="TOP1Ac"/>
    <property type="match status" value="1"/>
</dbReference>
<dbReference type="InterPro" id="IPR023405">
    <property type="entry name" value="Topo_IA_core_domain"/>
</dbReference>
<dbReference type="InterPro" id="IPR013826">
    <property type="entry name" value="Topo_IA_cen_sub3"/>
</dbReference>
<dbReference type="InterPro" id="IPR013825">
    <property type="entry name" value="Topo_IA_cen_sub2"/>
</dbReference>
<dbReference type="InterPro" id="IPR023406">
    <property type="entry name" value="Topo_IA_AS"/>
</dbReference>
<feature type="domain" description="Toprim" evidence="10">
    <location>
        <begin position="3"/>
        <end position="155"/>
    </location>
</feature>
<dbReference type="InterPro" id="IPR003602">
    <property type="entry name" value="Topo_IA_DNA-bd_dom"/>
</dbReference>
<dbReference type="InterPro" id="IPR034144">
    <property type="entry name" value="TOPRIM_TopoIII"/>
</dbReference>
<dbReference type="InterPro" id="IPR013824">
    <property type="entry name" value="Topo_IA_cen_sub1"/>
</dbReference>
<keyword evidence="5 8" id="KW-0238">DNA-binding</keyword>
<dbReference type="Pfam" id="PF01751">
    <property type="entry name" value="Toprim"/>
    <property type="match status" value="1"/>
</dbReference>
<dbReference type="PROSITE" id="PS50880">
    <property type="entry name" value="TOPRIM"/>
    <property type="match status" value="1"/>
</dbReference>
<dbReference type="PROSITE" id="PS50879">
    <property type="entry name" value="RNASE_H_1"/>
    <property type="match status" value="1"/>
</dbReference>
<dbReference type="GO" id="GO:0005634">
    <property type="term" value="C:nucleus"/>
    <property type="evidence" value="ECO:0007669"/>
    <property type="project" value="TreeGrafter"/>
</dbReference>
<evidence type="ECO:0000256" key="7">
    <source>
        <dbReference type="ARBA" id="ARBA00056363"/>
    </source>
</evidence>
<dbReference type="PROSITE" id="PS52039">
    <property type="entry name" value="TOPO_IA_2"/>
    <property type="match status" value="1"/>
</dbReference>
<evidence type="ECO:0000259" key="11">
    <source>
        <dbReference type="PROSITE" id="PS52039"/>
    </source>
</evidence>
<keyword evidence="13" id="KW-1185">Reference proteome</keyword>
<evidence type="ECO:0000256" key="6">
    <source>
        <dbReference type="ARBA" id="ARBA00023235"/>
    </source>
</evidence>
<dbReference type="AlphaFoldDB" id="A0A8T0G4A5"/>
<dbReference type="InterPro" id="IPR012337">
    <property type="entry name" value="RNaseH-like_sf"/>
</dbReference>
<reference evidence="12" key="2">
    <citation type="submission" date="2020-06" db="EMBL/GenBank/DDBJ databases">
        <authorList>
            <person name="Sheffer M."/>
        </authorList>
    </citation>
    <scope>NUCLEOTIDE SEQUENCE</scope>
</reference>
<dbReference type="Gene3D" id="1.10.460.10">
    <property type="entry name" value="Topoisomerase I, domain 2"/>
    <property type="match status" value="1"/>
</dbReference>
<dbReference type="SMART" id="SM00493">
    <property type="entry name" value="TOPRIM"/>
    <property type="match status" value="1"/>
</dbReference>
<dbReference type="Pfam" id="PF01131">
    <property type="entry name" value="Topoisom_bac"/>
    <property type="match status" value="1"/>
</dbReference>
<protein>
    <recommendedName>
        <fullName evidence="3 8">DNA topoisomerase</fullName>
        <ecNumber evidence="3 8">5.6.2.1</ecNumber>
    </recommendedName>
</protein>
<dbReference type="FunFam" id="3.40.50.140:FF:000002">
    <property type="entry name" value="DNA topoisomerase"/>
    <property type="match status" value="1"/>
</dbReference>
<dbReference type="InterPro" id="IPR006171">
    <property type="entry name" value="TOPRIM_dom"/>
</dbReference>
<accession>A0A8T0G4A5</accession>
<comment type="caution">
    <text evidence="12">The sequence shown here is derived from an EMBL/GenBank/DDBJ whole genome shotgun (WGS) entry which is preliminary data.</text>
</comment>
<evidence type="ECO:0000256" key="5">
    <source>
        <dbReference type="ARBA" id="ARBA00023125"/>
    </source>
</evidence>
<dbReference type="SMART" id="SM00436">
    <property type="entry name" value="TOP1Bc"/>
    <property type="match status" value="1"/>
</dbReference>
<comment type="function">
    <text evidence="7">Releases the supercoiling and torsional tension of DNA introduced during the DNA replication and transcription by transiently cleaving and rejoining one strand of the DNA duplex. Introduces a single-strand break via transesterification at a target site in duplex DNA. The scissile phosphodiester is attacked by the catalytic tyrosine of the enzyme, resulting in the formation of a DNA-(5'-phosphotyrosyl)-enzyme intermediate and the expulsion of a 3'-OH DNA strand. The free DNA strand than undergoes passage around the unbroken strand thus removing DNA supercoils. Finally, in the religation step, the DNA 3'-OH attacks the covalent intermediate to expel the active-site tyrosine and restore the DNA phosphodiester backbone. Weakly relaxes negative supercoils and displays a distinct preference for binding single-stranded DNA.</text>
</comment>
<dbReference type="FunFam" id="1.10.290.10:FF:000001">
    <property type="entry name" value="DNA topoisomerase"/>
    <property type="match status" value="1"/>
</dbReference>
<evidence type="ECO:0000259" key="9">
    <source>
        <dbReference type="PROSITE" id="PS50879"/>
    </source>
</evidence>
<gene>
    <name evidence="12" type="ORF">HNY73_001588</name>
</gene>
<comment type="similarity">
    <text evidence="2 8">Belongs to the type IA topoisomerase family.</text>
</comment>
<dbReference type="GO" id="GO:0003677">
    <property type="term" value="F:DNA binding"/>
    <property type="evidence" value="ECO:0007669"/>
    <property type="project" value="UniProtKB-KW"/>
</dbReference>
<dbReference type="InterPro" id="IPR003601">
    <property type="entry name" value="Topo_IA_2"/>
</dbReference>
<dbReference type="InterPro" id="IPR036397">
    <property type="entry name" value="RNaseH_sf"/>
</dbReference>
<dbReference type="CDD" id="cd00186">
    <property type="entry name" value="TOP1Ac"/>
    <property type="match status" value="1"/>
</dbReference>
<dbReference type="Pfam" id="PF00078">
    <property type="entry name" value="RVT_1"/>
    <property type="match status" value="1"/>
</dbReference>
<evidence type="ECO:0000256" key="4">
    <source>
        <dbReference type="ARBA" id="ARBA00023029"/>
    </source>
</evidence>
<dbReference type="GO" id="GO:0006310">
    <property type="term" value="P:DNA recombination"/>
    <property type="evidence" value="ECO:0007669"/>
    <property type="project" value="TreeGrafter"/>
</dbReference>